<evidence type="ECO:0000313" key="6">
    <source>
        <dbReference type="EMBL" id="THG12928.1"/>
    </source>
</evidence>
<keyword evidence="7" id="KW-1185">Reference proteome</keyword>
<evidence type="ECO:0000256" key="4">
    <source>
        <dbReference type="ARBA" id="ARBA00023235"/>
    </source>
</evidence>
<sequence>MTTQTSMVMKPRTNRTKRKLMMRSTLFSRDHGETITLGVDTTKAGVDPIFQRHSQKHYNMQGLTLRKDSADSKAKFLTPISERLAISILRFRSFIASTICTGERSEHHRLLMRSSIRTSICKVKWLEIEKILLGFGDCVMLQTNANTRSTLIPAIDSSLPFGMDTGQQRSVSANVLTKYVPKNGHFGFKSLPVGNSLGILWMLEICEFVVKKVLEQALTTFMGRMGYGANKMTDYLRDLVSKSKPGDKYGKFEGTGSAGATVRMYIEQFEPDVSKHDMDAQTALKPLIDLALSVSKRKDFTRREKPIVIT</sequence>
<dbReference type="STRING" id="542762.A0A4S4E9V4"/>
<evidence type="ECO:0000313" key="7">
    <source>
        <dbReference type="Proteomes" id="UP000306102"/>
    </source>
</evidence>
<keyword evidence="3" id="KW-0460">Magnesium</keyword>
<evidence type="ECO:0000256" key="5">
    <source>
        <dbReference type="ARBA" id="ARBA00023277"/>
    </source>
</evidence>
<keyword evidence="4" id="KW-0413">Isomerase</keyword>
<dbReference type="GO" id="GO:0004614">
    <property type="term" value="F:phosphoglucomutase activity"/>
    <property type="evidence" value="ECO:0007669"/>
    <property type="project" value="InterPro"/>
</dbReference>
<dbReference type="Proteomes" id="UP000306102">
    <property type="component" value="Unassembled WGS sequence"/>
</dbReference>
<gene>
    <name evidence="6" type="ORF">TEA_014551</name>
</gene>
<organism evidence="6 7">
    <name type="scientific">Camellia sinensis var. sinensis</name>
    <name type="common">China tea</name>
    <dbReference type="NCBI Taxonomy" id="542762"/>
    <lineage>
        <taxon>Eukaryota</taxon>
        <taxon>Viridiplantae</taxon>
        <taxon>Streptophyta</taxon>
        <taxon>Embryophyta</taxon>
        <taxon>Tracheophyta</taxon>
        <taxon>Spermatophyta</taxon>
        <taxon>Magnoliopsida</taxon>
        <taxon>eudicotyledons</taxon>
        <taxon>Gunneridae</taxon>
        <taxon>Pentapetalae</taxon>
        <taxon>asterids</taxon>
        <taxon>Ericales</taxon>
        <taxon>Theaceae</taxon>
        <taxon>Camellia</taxon>
    </lineage>
</organism>
<keyword evidence="5" id="KW-0119">Carbohydrate metabolism</keyword>
<accession>A0A4S4E9V4</accession>
<name>A0A4S4E9V4_CAMSN</name>
<dbReference type="GO" id="GO:0046872">
    <property type="term" value="F:metal ion binding"/>
    <property type="evidence" value="ECO:0007669"/>
    <property type="project" value="UniProtKB-KW"/>
</dbReference>
<evidence type="ECO:0000256" key="2">
    <source>
        <dbReference type="ARBA" id="ARBA00022723"/>
    </source>
</evidence>
<dbReference type="Gene3D" id="3.30.310.50">
    <property type="entry name" value="Alpha-D-phosphohexomutase, C-terminal domain"/>
    <property type="match status" value="1"/>
</dbReference>
<dbReference type="GO" id="GO:0005975">
    <property type="term" value="P:carbohydrate metabolic process"/>
    <property type="evidence" value="ECO:0007669"/>
    <property type="project" value="InterPro"/>
</dbReference>
<dbReference type="PANTHER" id="PTHR22573:SF59">
    <property type="entry name" value="PHOSPHOGLUCOMUTASE, CHLOROPLASTIC"/>
    <property type="match status" value="1"/>
</dbReference>
<protein>
    <submittedName>
        <fullName evidence="6">Uncharacterized protein</fullName>
    </submittedName>
</protein>
<dbReference type="SUPFAM" id="SSF55957">
    <property type="entry name" value="Phosphoglucomutase, C-terminal domain"/>
    <property type="match status" value="1"/>
</dbReference>
<comment type="caution">
    <text evidence="6">The sequence shown here is derived from an EMBL/GenBank/DDBJ whole genome shotgun (WGS) entry which is preliminary data.</text>
</comment>
<keyword evidence="2" id="KW-0479">Metal-binding</keyword>
<dbReference type="GO" id="GO:0005829">
    <property type="term" value="C:cytosol"/>
    <property type="evidence" value="ECO:0007669"/>
    <property type="project" value="TreeGrafter"/>
</dbReference>
<proteinExistence type="predicted"/>
<dbReference type="PANTHER" id="PTHR22573">
    <property type="entry name" value="PHOSPHOHEXOMUTASE FAMILY MEMBER"/>
    <property type="match status" value="1"/>
</dbReference>
<evidence type="ECO:0000256" key="3">
    <source>
        <dbReference type="ARBA" id="ARBA00022842"/>
    </source>
</evidence>
<dbReference type="Pfam" id="PF24947">
    <property type="entry name" value="PGM1_C_vert_fung"/>
    <property type="match status" value="1"/>
</dbReference>
<comment type="cofactor">
    <cofactor evidence="1">
        <name>Mg(2+)</name>
        <dbReference type="ChEBI" id="CHEBI:18420"/>
    </cofactor>
</comment>
<dbReference type="InterPro" id="IPR036900">
    <property type="entry name" value="A-D-PHexomutase_C_sf"/>
</dbReference>
<dbReference type="EMBL" id="SDRB02006184">
    <property type="protein sequence ID" value="THG12928.1"/>
    <property type="molecule type" value="Genomic_DNA"/>
</dbReference>
<evidence type="ECO:0000256" key="1">
    <source>
        <dbReference type="ARBA" id="ARBA00001946"/>
    </source>
</evidence>
<dbReference type="InterPro" id="IPR045244">
    <property type="entry name" value="PGM"/>
</dbReference>
<dbReference type="AlphaFoldDB" id="A0A4S4E9V4"/>
<reference evidence="6 7" key="1">
    <citation type="journal article" date="2018" name="Proc. Natl. Acad. Sci. U.S.A.">
        <title>Draft genome sequence of Camellia sinensis var. sinensis provides insights into the evolution of the tea genome and tea quality.</title>
        <authorList>
            <person name="Wei C."/>
            <person name="Yang H."/>
            <person name="Wang S."/>
            <person name="Zhao J."/>
            <person name="Liu C."/>
            <person name="Gao L."/>
            <person name="Xia E."/>
            <person name="Lu Y."/>
            <person name="Tai Y."/>
            <person name="She G."/>
            <person name="Sun J."/>
            <person name="Cao H."/>
            <person name="Tong W."/>
            <person name="Gao Q."/>
            <person name="Li Y."/>
            <person name="Deng W."/>
            <person name="Jiang X."/>
            <person name="Wang W."/>
            <person name="Chen Q."/>
            <person name="Zhang S."/>
            <person name="Li H."/>
            <person name="Wu J."/>
            <person name="Wang P."/>
            <person name="Li P."/>
            <person name="Shi C."/>
            <person name="Zheng F."/>
            <person name="Jian J."/>
            <person name="Huang B."/>
            <person name="Shan D."/>
            <person name="Shi M."/>
            <person name="Fang C."/>
            <person name="Yue Y."/>
            <person name="Li F."/>
            <person name="Li D."/>
            <person name="Wei S."/>
            <person name="Han B."/>
            <person name="Jiang C."/>
            <person name="Yin Y."/>
            <person name="Xia T."/>
            <person name="Zhang Z."/>
            <person name="Bennetzen J.L."/>
            <person name="Zhao S."/>
            <person name="Wan X."/>
        </authorList>
    </citation>
    <scope>NUCLEOTIDE SEQUENCE [LARGE SCALE GENOMIC DNA]</scope>
    <source>
        <strain evidence="7">cv. Shuchazao</strain>
        <tissue evidence="6">Leaf</tissue>
    </source>
</reference>